<dbReference type="EMBL" id="NQIK02000001">
    <property type="protein sequence ID" value="KAF7579542.1"/>
    <property type="molecule type" value="Genomic_DNA"/>
</dbReference>
<accession>A0A834SM53</accession>
<dbReference type="InterPro" id="IPR052035">
    <property type="entry name" value="ZnF_BED_domain_contain"/>
</dbReference>
<dbReference type="PANTHER" id="PTHR46481">
    <property type="entry name" value="ZINC FINGER BED DOMAIN-CONTAINING PROTEIN 4"/>
    <property type="match status" value="1"/>
</dbReference>
<evidence type="ECO:0000256" key="5">
    <source>
        <dbReference type="ARBA" id="ARBA00023242"/>
    </source>
</evidence>
<evidence type="ECO:0000256" key="4">
    <source>
        <dbReference type="ARBA" id="ARBA00022833"/>
    </source>
</evidence>
<evidence type="ECO:0000313" key="9">
    <source>
        <dbReference type="Proteomes" id="UP000245464"/>
    </source>
</evidence>
<dbReference type="SUPFAM" id="SSF53098">
    <property type="entry name" value="Ribonuclease H-like"/>
    <property type="match status" value="1"/>
</dbReference>
<dbReference type="Proteomes" id="UP000245464">
    <property type="component" value="Chromosome 1"/>
</dbReference>
<feature type="region of interest" description="Disordered" evidence="6">
    <location>
        <begin position="1"/>
        <end position="87"/>
    </location>
</feature>
<dbReference type="GO" id="GO:0005634">
    <property type="term" value="C:nucleus"/>
    <property type="evidence" value="ECO:0007669"/>
    <property type="project" value="UniProtKB-SubCell"/>
</dbReference>
<comment type="subcellular location">
    <subcellularLocation>
        <location evidence="1">Nucleus</location>
    </subcellularLocation>
</comment>
<dbReference type="PANTHER" id="PTHR46481:SF10">
    <property type="entry name" value="ZINC FINGER BED DOMAIN-CONTAINING PROTEIN 39"/>
    <property type="match status" value="1"/>
</dbReference>
<keyword evidence="3" id="KW-0863">Zinc-finger</keyword>
<name>A0A834SM53_9PLEO</name>
<dbReference type="GO" id="GO:0008270">
    <property type="term" value="F:zinc ion binding"/>
    <property type="evidence" value="ECO:0007669"/>
    <property type="project" value="UniProtKB-KW"/>
</dbReference>
<keyword evidence="4" id="KW-0862">Zinc</keyword>
<evidence type="ECO:0000256" key="3">
    <source>
        <dbReference type="ARBA" id="ARBA00022771"/>
    </source>
</evidence>
<keyword evidence="2" id="KW-0479">Metal-binding</keyword>
<feature type="domain" description="HAT C-terminal dimerisation" evidence="7">
    <location>
        <begin position="783"/>
        <end position="867"/>
    </location>
</feature>
<keyword evidence="5" id="KW-0539">Nucleus</keyword>
<gene>
    <name evidence="8" type="ORF">PtrM4_037820</name>
</gene>
<dbReference type="GO" id="GO:0046983">
    <property type="term" value="F:protein dimerization activity"/>
    <property type="evidence" value="ECO:0007669"/>
    <property type="project" value="InterPro"/>
</dbReference>
<evidence type="ECO:0000259" key="7">
    <source>
        <dbReference type="Pfam" id="PF05699"/>
    </source>
</evidence>
<dbReference type="RefSeq" id="XP_065966436.1">
    <property type="nucleotide sequence ID" value="XM_066104234.1"/>
</dbReference>
<dbReference type="InterPro" id="IPR012337">
    <property type="entry name" value="RNaseH-like_sf"/>
</dbReference>
<sequence length="905" mass="101787">MPSIPAKRKPEAAEEADTPFKRAQRTRKPTLKALLGDGSQPTQPIELPESTPDPPTEPPTQVIEPPTRAIEPPCKPVQQPEERPRRASPLPILAASQASRLTDEPTEFKPYLDSLDEPAWESQLMFDKPEDSIVQPLAFSSAATEASVEEDSAVSVDFRDFEGVDWSRLKGFVAPLSTPRGKASWIFQHGWRVWKEGTHHPDELYFVCKYCHIHKLPNGVHRVTKSTTAANGHLQLDKPGHRLSKDGPILSKPLRKHGQQSLRQAALSGVKFSLEAYKTIGNFDVQEFRQAAALWLVDNNRPLREFETPAFRKMIRLANPEAEAALWRSHNSVSAFVMRLYSWLRPQVVRALAEAESKVHISFDGWTTKGGKRGFFSVVAHYANSKGAIVDLPIALPQLVGAHTGEAIADAVTKILQSFSINRSKLGYFVLDNAYNNDTAVNKLASMYHFSASDRRLRCACHILNLVGQTIMFGRDADAYNNALENTKMEDFYMKEWRKEGPLGVYLDIINYINTPKQWSIFEDCQREAVNSMPTGASGGTREPIKPCVTRWNSYYDCFKRGVQLQQAINAYATYHIRETEQADEQAAIRGNKLPDVPRWMRSDGLTAADWAVITEYMAILQPLKFATDRLQGRGKCGRFGALYEVIPVFESVITELDARLRPYESVNHEPSEAPEDHIPINLRAARRKASNYFTKILQSPIYYAATALHPRYKTYSKRFWRDKPTQLSTAHAKFLRVWAAYKPAAAATTPTPAPKPTMSSFDDAIDAILDEDGEHTLEVEDEYDSWLKEPMWTSDQHKEGPTAVQYWLSLKPKYPHLSRLAIDVLTIPASSSDCERVFAGTGDIIEPQRRKIGAQLLAALVCLQRWTRAGFTTPSTTTAAKHTDEELTEEFAIGTWEEPPAELS</sequence>
<evidence type="ECO:0000256" key="1">
    <source>
        <dbReference type="ARBA" id="ARBA00004123"/>
    </source>
</evidence>
<dbReference type="InterPro" id="IPR008906">
    <property type="entry name" value="HATC_C_dom"/>
</dbReference>
<evidence type="ECO:0000313" key="8">
    <source>
        <dbReference type="EMBL" id="KAF7579542.1"/>
    </source>
</evidence>
<dbReference type="AlphaFoldDB" id="A0A834SM53"/>
<dbReference type="GeneID" id="90954613"/>
<proteinExistence type="predicted"/>
<organism evidence="8 9">
    <name type="scientific">Pyrenophora tritici-repentis</name>
    <dbReference type="NCBI Taxonomy" id="45151"/>
    <lineage>
        <taxon>Eukaryota</taxon>
        <taxon>Fungi</taxon>
        <taxon>Dikarya</taxon>
        <taxon>Ascomycota</taxon>
        <taxon>Pezizomycotina</taxon>
        <taxon>Dothideomycetes</taxon>
        <taxon>Pleosporomycetidae</taxon>
        <taxon>Pleosporales</taxon>
        <taxon>Pleosporineae</taxon>
        <taxon>Pleosporaceae</taxon>
        <taxon>Pyrenophora</taxon>
    </lineage>
</organism>
<evidence type="ECO:0000256" key="2">
    <source>
        <dbReference type="ARBA" id="ARBA00022723"/>
    </source>
</evidence>
<comment type="caution">
    <text evidence="8">The sequence shown here is derived from an EMBL/GenBank/DDBJ whole genome shotgun (WGS) entry which is preliminary data.</text>
</comment>
<evidence type="ECO:0000256" key="6">
    <source>
        <dbReference type="SAM" id="MobiDB-lite"/>
    </source>
</evidence>
<dbReference type="Pfam" id="PF05699">
    <property type="entry name" value="Dimer_Tnp_hAT"/>
    <property type="match status" value="1"/>
</dbReference>
<dbReference type="KEGG" id="ptrr:90954613"/>
<protein>
    <submittedName>
        <fullName evidence="8">Dimer-Tnp-hAT multi-domain protein</fullName>
    </submittedName>
</protein>
<reference evidence="8" key="1">
    <citation type="journal article" date="2018" name="BMC Genomics">
        <title>Comparative genomics of the wheat fungal pathogen Pyrenophora tritici-repentis reveals chromosomal variations and genome plasticity.</title>
        <authorList>
            <person name="Moolhuijzen P."/>
            <person name="See P.T."/>
            <person name="Hane J.K."/>
            <person name="Shi G."/>
            <person name="Liu Z."/>
            <person name="Oliver R.P."/>
            <person name="Moffat C.S."/>
        </authorList>
    </citation>
    <scope>NUCLEOTIDE SEQUENCE [LARGE SCALE GENOMIC DNA]</scope>
    <source>
        <strain evidence="8">M4</strain>
    </source>
</reference>